<evidence type="ECO:0000313" key="3">
    <source>
        <dbReference type="Proteomes" id="UP000783287"/>
    </source>
</evidence>
<sequence>MNILEEKKTYNTIIVVLIIVLVLLFAFIFYMLFRDTGNNSDNSDNSTDIDTSILQKDFEGEFVSAKVPQTWYIEEYKDGEKAFPIYRADGTIDDTKTYVGLTGLVIKNETGDEIFNMLAISREFEDDYCKIITKFSDTETNYITDIRTQAESQFSPEEEALGLPIINNYIEDSFIDLTYLGTNLRRHDADLYLNADKTGNYFNPICNSYSRIIYVPELTFMVNDSTT</sequence>
<organism evidence="2 3">
    <name type="scientific">Candidatus Dojkabacteria bacterium</name>
    <dbReference type="NCBI Taxonomy" id="2099670"/>
    <lineage>
        <taxon>Bacteria</taxon>
        <taxon>Candidatus Dojkabacteria</taxon>
    </lineage>
</organism>
<name>A0A955RK34_9BACT</name>
<evidence type="ECO:0000256" key="1">
    <source>
        <dbReference type="SAM" id="Phobius"/>
    </source>
</evidence>
<feature type="transmembrane region" description="Helical" evidence="1">
    <location>
        <begin position="12"/>
        <end position="33"/>
    </location>
</feature>
<reference evidence="2" key="2">
    <citation type="journal article" date="2021" name="Microbiome">
        <title>Successional dynamics and alternative stable states in a saline activated sludge microbial community over 9 years.</title>
        <authorList>
            <person name="Wang Y."/>
            <person name="Ye J."/>
            <person name="Ju F."/>
            <person name="Liu L."/>
            <person name="Boyd J.A."/>
            <person name="Deng Y."/>
            <person name="Parks D.H."/>
            <person name="Jiang X."/>
            <person name="Yin X."/>
            <person name="Woodcroft B.J."/>
            <person name="Tyson G.W."/>
            <person name="Hugenholtz P."/>
            <person name="Polz M.F."/>
            <person name="Zhang T."/>
        </authorList>
    </citation>
    <scope>NUCLEOTIDE SEQUENCE</scope>
    <source>
        <strain evidence="2">HKST-UBA14</strain>
    </source>
</reference>
<dbReference type="AlphaFoldDB" id="A0A955RK34"/>
<gene>
    <name evidence="2" type="ORF">KC909_06815</name>
</gene>
<evidence type="ECO:0000313" key="2">
    <source>
        <dbReference type="EMBL" id="MCA9384045.1"/>
    </source>
</evidence>
<keyword evidence="1" id="KW-0472">Membrane</keyword>
<accession>A0A955RK34</accession>
<comment type="caution">
    <text evidence="2">The sequence shown here is derived from an EMBL/GenBank/DDBJ whole genome shotgun (WGS) entry which is preliminary data.</text>
</comment>
<protein>
    <submittedName>
        <fullName evidence="2">Uncharacterized protein</fullName>
    </submittedName>
</protein>
<reference evidence="2" key="1">
    <citation type="submission" date="2020-04" db="EMBL/GenBank/DDBJ databases">
        <authorList>
            <person name="Zhang T."/>
        </authorList>
    </citation>
    <scope>NUCLEOTIDE SEQUENCE</scope>
    <source>
        <strain evidence="2">HKST-UBA14</strain>
    </source>
</reference>
<keyword evidence="1" id="KW-1133">Transmembrane helix</keyword>
<proteinExistence type="predicted"/>
<dbReference type="EMBL" id="JAGQLK010000226">
    <property type="protein sequence ID" value="MCA9384045.1"/>
    <property type="molecule type" value="Genomic_DNA"/>
</dbReference>
<dbReference type="Proteomes" id="UP000783287">
    <property type="component" value="Unassembled WGS sequence"/>
</dbReference>
<feature type="non-terminal residue" evidence="2">
    <location>
        <position position="227"/>
    </location>
</feature>
<keyword evidence="1" id="KW-0812">Transmembrane</keyword>